<proteinExistence type="predicted"/>
<dbReference type="GeneID" id="84229711"/>
<dbReference type="KEGG" id="mmav:RE476_06180"/>
<dbReference type="Proteomes" id="UP001183006">
    <property type="component" value="Chromosome"/>
</dbReference>
<evidence type="ECO:0000313" key="1">
    <source>
        <dbReference type="EMBL" id="WMW23403.1"/>
    </source>
</evidence>
<sequence length="91" mass="9885">MIRETLKLLFIDNCTMQEAAENLGINQSSMKDRLIMLQHMGYIRELCNNAGPKTSACCSCSAAAPTCTTGAGGFEGKAYQLTEKGERICCK</sequence>
<dbReference type="InterPro" id="IPR036390">
    <property type="entry name" value="WH_DNA-bd_sf"/>
</dbReference>
<reference evidence="1" key="1">
    <citation type="submission" date="2023-08" db="EMBL/GenBank/DDBJ databases">
        <title>Methanolobus mangrovi sp. nov. and Methanolobus sediminis sp. nov, two novel methylotrophic methanogens isolated from mangrove sediments in China.</title>
        <authorList>
            <person name="Zhou J."/>
        </authorList>
    </citation>
    <scope>NUCLEOTIDE SEQUENCE</scope>
    <source>
        <strain evidence="1">FTZ2</strain>
    </source>
</reference>
<name>A0AA51YK93_9EURY</name>
<evidence type="ECO:0008006" key="3">
    <source>
        <dbReference type="Google" id="ProtNLM"/>
    </source>
</evidence>
<gene>
    <name evidence="1" type="ORF">RE476_06180</name>
</gene>
<evidence type="ECO:0000313" key="2">
    <source>
        <dbReference type="Proteomes" id="UP001183006"/>
    </source>
</evidence>
<accession>A0AA51YK93</accession>
<dbReference type="AlphaFoldDB" id="A0AA51YK93"/>
<dbReference type="SUPFAM" id="SSF46785">
    <property type="entry name" value="Winged helix' DNA-binding domain"/>
    <property type="match status" value="1"/>
</dbReference>
<keyword evidence="2" id="KW-1185">Reference proteome</keyword>
<organism evidence="1 2">
    <name type="scientific">Methanolobus mangrovi</name>
    <dbReference type="NCBI Taxonomy" id="3072977"/>
    <lineage>
        <taxon>Archaea</taxon>
        <taxon>Methanobacteriati</taxon>
        <taxon>Methanobacteriota</taxon>
        <taxon>Stenosarchaea group</taxon>
        <taxon>Methanomicrobia</taxon>
        <taxon>Methanosarcinales</taxon>
        <taxon>Methanosarcinaceae</taxon>
        <taxon>Methanolobus</taxon>
    </lineage>
</organism>
<protein>
    <recommendedName>
        <fullName evidence="3">Transcriptional regulator HTH-type FeoC domain-containing protein</fullName>
    </recommendedName>
</protein>
<dbReference type="EMBL" id="CP133594">
    <property type="protein sequence ID" value="WMW23403.1"/>
    <property type="molecule type" value="Genomic_DNA"/>
</dbReference>
<dbReference type="RefSeq" id="WP_309309519.1">
    <property type="nucleotide sequence ID" value="NZ_CP133594.1"/>
</dbReference>